<proteinExistence type="inferred from homology"/>
<evidence type="ECO:0000256" key="2">
    <source>
        <dbReference type="ARBA" id="ARBA00023002"/>
    </source>
</evidence>
<dbReference type="STRING" id="1392250.A0A2I2G113"/>
<dbReference type="EMBL" id="MSFO01000006">
    <property type="protein sequence ID" value="PLB46567.1"/>
    <property type="molecule type" value="Genomic_DNA"/>
</dbReference>
<name>A0A2I2G113_9EURO</name>
<evidence type="ECO:0000259" key="6">
    <source>
        <dbReference type="Pfam" id="PF01408"/>
    </source>
</evidence>
<dbReference type="Gene3D" id="3.40.50.720">
    <property type="entry name" value="NAD(P)-binding Rossmann-like Domain"/>
    <property type="match status" value="1"/>
</dbReference>
<dbReference type="Pfam" id="PF01408">
    <property type="entry name" value="GFO_IDH_MocA"/>
    <property type="match status" value="1"/>
</dbReference>
<dbReference type="Proteomes" id="UP000234275">
    <property type="component" value="Unassembled WGS sequence"/>
</dbReference>
<comment type="catalytic activity">
    <reaction evidence="5">
        <text>D-xylose + NADP(+) = D-xylono-1,5-lactone + NADPH + H(+)</text>
        <dbReference type="Rhea" id="RHEA:22000"/>
        <dbReference type="ChEBI" id="CHEBI:15378"/>
        <dbReference type="ChEBI" id="CHEBI:15867"/>
        <dbReference type="ChEBI" id="CHEBI:53455"/>
        <dbReference type="ChEBI" id="CHEBI:57783"/>
        <dbReference type="ChEBI" id="CHEBI:58349"/>
        <dbReference type="EC" id="1.1.1.179"/>
    </reaction>
</comment>
<keyword evidence="9" id="KW-1185">Reference proteome</keyword>
<dbReference type="PANTHER" id="PTHR22604">
    <property type="entry name" value="OXIDOREDUCTASES"/>
    <property type="match status" value="1"/>
</dbReference>
<reference evidence="8 9" key="1">
    <citation type="submission" date="2016-12" db="EMBL/GenBank/DDBJ databases">
        <title>The genomes of Aspergillus section Nigri reveals drivers in fungal speciation.</title>
        <authorList>
            <consortium name="DOE Joint Genome Institute"/>
            <person name="Vesth T.C."/>
            <person name="Nybo J."/>
            <person name="Theobald S."/>
            <person name="Brandl J."/>
            <person name="Frisvad J.C."/>
            <person name="Nielsen K.F."/>
            <person name="Lyhne E.K."/>
            <person name="Kogle M.E."/>
            <person name="Kuo A."/>
            <person name="Riley R."/>
            <person name="Clum A."/>
            <person name="Nolan M."/>
            <person name="Lipzen A."/>
            <person name="Salamov A."/>
            <person name="Henrissat B."/>
            <person name="Wiebenga A."/>
            <person name="De Vries R.P."/>
            <person name="Grigoriev I.V."/>
            <person name="Mortensen U.H."/>
            <person name="Andersen M.R."/>
            <person name="Baker S.E."/>
        </authorList>
    </citation>
    <scope>NUCLEOTIDE SEQUENCE [LARGE SCALE GENOMIC DNA]</scope>
    <source>
        <strain evidence="8 9">IBT 23096</strain>
    </source>
</reference>
<feature type="domain" description="GFO/IDH/MocA-like oxidoreductase" evidence="7">
    <location>
        <begin position="162"/>
        <end position="272"/>
    </location>
</feature>
<dbReference type="VEuPathDB" id="FungiDB:P170DRAFT_457151"/>
<dbReference type="GO" id="GO:0047837">
    <property type="term" value="F:D-xylose 1-dehydrogenase (NADP+) activity"/>
    <property type="evidence" value="ECO:0007669"/>
    <property type="project" value="UniProtKB-EC"/>
</dbReference>
<protein>
    <recommendedName>
        <fullName evidence="3">D-xylose 1-dehydrogenase (NADP(+), D-xylono-1,5-lactone-forming)</fullName>
        <ecNumber evidence="3">1.1.1.179</ecNumber>
    </recommendedName>
    <alternativeName>
        <fullName evidence="4">D-xylose-NADP dehydrogenase</fullName>
    </alternativeName>
</protein>
<accession>A0A2I2G113</accession>
<dbReference type="RefSeq" id="XP_024701869.1">
    <property type="nucleotide sequence ID" value="XM_024851690.1"/>
</dbReference>
<organism evidence="8 9">
    <name type="scientific">Aspergillus steynii IBT 23096</name>
    <dbReference type="NCBI Taxonomy" id="1392250"/>
    <lineage>
        <taxon>Eukaryota</taxon>
        <taxon>Fungi</taxon>
        <taxon>Dikarya</taxon>
        <taxon>Ascomycota</taxon>
        <taxon>Pezizomycotina</taxon>
        <taxon>Eurotiomycetes</taxon>
        <taxon>Eurotiomycetidae</taxon>
        <taxon>Eurotiales</taxon>
        <taxon>Aspergillaceae</taxon>
        <taxon>Aspergillus</taxon>
        <taxon>Aspergillus subgen. Circumdati</taxon>
    </lineage>
</organism>
<evidence type="ECO:0000313" key="9">
    <source>
        <dbReference type="Proteomes" id="UP000234275"/>
    </source>
</evidence>
<evidence type="ECO:0000256" key="1">
    <source>
        <dbReference type="ARBA" id="ARBA00010928"/>
    </source>
</evidence>
<dbReference type="EC" id="1.1.1.179" evidence="3"/>
<evidence type="ECO:0000259" key="7">
    <source>
        <dbReference type="Pfam" id="PF22725"/>
    </source>
</evidence>
<dbReference type="GeneID" id="36559389"/>
<dbReference type="InterPro" id="IPR050984">
    <property type="entry name" value="Gfo/Idh/MocA_domain"/>
</dbReference>
<gene>
    <name evidence="8" type="ORF">P170DRAFT_457151</name>
</gene>
<dbReference type="SUPFAM" id="SSF55347">
    <property type="entry name" value="Glyceraldehyde-3-phosphate dehydrogenase-like, C-terminal domain"/>
    <property type="match status" value="1"/>
</dbReference>
<dbReference type="SUPFAM" id="SSF51735">
    <property type="entry name" value="NAD(P)-binding Rossmann-fold domains"/>
    <property type="match status" value="1"/>
</dbReference>
<evidence type="ECO:0000256" key="3">
    <source>
        <dbReference type="ARBA" id="ARBA00038984"/>
    </source>
</evidence>
<comment type="caution">
    <text evidence="8">The sequence shown here is derived from an EMBL/GenBank/DDBJ whole genome shotgun (WGS) entry which is preliminary data.</text>
</comment>
<dbReference type="Gene3D" id="3.30.360.10">
    <property type="entry name" value="Dihydrodipicolinate Reductase, domain 2"/>
    <property type="match status" value="1"/>
</dbReference>
<sequence length="421" mass="47380">MLNHLYRVYAGFFNPPPARKRDDAIRFGLLGASNIAPVALITPAISHSEVIVAAVAARDRSRAEAYAQKHNIPVVHSTYEDLVQDPSIDAIYIALPNNLHCEWALRSLRAGKHVLLEKPSCSNAEEARALFTHPLLKSPDAPVLLEAFHYRFHPAWQTFLARIHADPVGRVRKALAQQFLPKGVIGDDDIRWRFDLAGGAMMDFGTYPMNCLRQIFGQEPSEVLEVGVRGLAAPPVGLKEAEQVDQAITGRYRMADGAEGTLVADLAASGGWPLLPSSWTKRWPGLGWPKCEVELEEHVVEDKEGEVHTVQRNVVLWNHLMPSLYHRVDVEDTHVVRVGEEVVKSWKETRHEKAYKWASGDAQDWWTTYRYQLEEFVNKVKGREGSGVWVDAEDSIRQMEAIDETYRKAGLKVRPGSDFQL</sequence>
<evidence type="ECO:0000256" key="4">
    <source>
        <dbReference type="ARBA" id="ARBA00042988"/>
    </source>
</evidence>
<dbReference type="OrthoDB" id="6417021at2759"/>
<evidence type="ECO:0000313" key="8">
    <source>
        <dbReference type="EMBL" id="PLB46567.1"/>
    </source>
</evidence>
<dbReference type="InterPro" id="IPR055170">
    <property type="entry name" value="GFO_IDH_MocA-like_dom"/>
</dbReference>
<comment type="similarity">
    <text evidence="1">Belongs to the Gfo/Idh/MocA family.</text>
</comment>
<dbReference type="InterPro" id="IPR036291">
    <property type="entry name" value="NAD(P)-bd_dom_sf"/>
</dbReference>
<dbReference type="AlphaFoldDB" id="A0A2I2G113"/>
<keyword evidence="2" id="KW-0560">Oxidoreductase</keyword>
<evidence type="ECO:0000256" key="5">
    <source>
        <dbReference type="ARBA" id="ARBA00049233"/>
    </source>
</evidence>
<feature type="domain" description="Gfo/Idh/MocA-like oxidoreductase N-terminal" evidence="6">
    <location>
        <begin position="25"/>
        <end position="131"/>
    </location>
</feature>
<dbReference type="Pfam" id="PF22725">
    <property type="entry name" value="GFO_IDH_MocA_C3"/>
    <property type="match status" value="1"/>
</dbReference>
<dbReference type="GO" id="GO:0000166">
    <property type="term" value="F:nucleotide binding"/>
    <property type="evidence" value="ECO:0007669"/>
    <property type="project" value="InterPro"/>
</dbReference>
<dbReference type="PANTHER" id="PTHR22604:SF105">
    <property type="entry name" value="TRANS-1,2-DIHYDROBENZENE-1,2-DIOL DEHYDROGENASE"/>
    <property type="match status" value="1"/>
</dbReference>
<dbReference type="InterPro" id="IPR000683">
    <property type="entry name" value="Gfo/Idh/MocA-like_OxRdtase_N"/>
</dbReference>